<keyword evidence="4" id="KW-1185">Reference proteome</keyword>
<protein>
    <submittedName>
        <fullName evidence="2 3">Uncharacterized protein</fullName>
    </submittedName>
</protein>
<evidence type="ECO:0000313" key="3">
    <source>
        <dbReference type="EnsemblPlants" id="PAC:32945257.CDS.1"/>
    </source>
</evidence>
<dbReference type="Proteomes" id="UP000006727">
    <property type="component" value="Chromosome 20"/>
</dbReference>
<proteinExistence type="predicted"/>
<dbReference type="Gramene" id="Pp3c20_1261V3.1">
    <property type="protein sequence ID" value="PAC:32945257.CDS.1"/>
    <property type="gene ID" value="Pp3c20_1261"/>
</dbReference>
<evidence type="ECO:0000313" key="2">
    <source>
        <dbReference type="EMBL" id="PNR32592.1"/>
    </source>
</evidence>
<dbReference type="AlphaFoldDB" id="A0A2K1ITJ1"/>
<evidence type="ECO:0000256" key="1">
    <source>
        <dbReference type="SAM" id="Phobius"/>
    </source>
</evidence>
<sequence length="61" mass="6932">MQSPGIVATTQTCVVSHAHIVKVHFQAPLYIRRVKNVKSCPWCSVLLFTLLFFISYLVGWP</sequence>
<name>A0A2K1ITJ1_PHYPA</name>
<keyword evidence="1" id="KW-0812">Transmembrane</keyword>
<dbReference type="EMBL" id="ABEU02000020">
    <property type="protein sequence ID" value="PNR32592.1"/>
    <property type="molecule type" value="Genomic_DNA"/>
</dbReference>
<organism evidence="2">
    <name type="scientific">Physcomitrium patens</name>
    <name type="common">Spreading-leaved earth moss</name>
    <name type="synonym">Physcomitrella patens</name>
    <dbReference type="NCBI Taxonomy" id="3218"/>
    <lineage>
        <taxon>Eukaryota</taxon>
        <taxon>Viridiplantae</taxon>
        <taxon>Streptophyta</taxon>
        <taxon>Embryophyta</taxon>
        <taxon>Bryophyta</taxon>
        <taxon>Bryophytina</taxon>
        <taxon>Bryopsida</taxon>
        <taxon>Funariidae</taxon>
        <taxon>Funariales</taxon>
        <taxon>Funariaceae</taxon>
        <taxon>Physcomitrium</taxon>
    </lineage>
</organism>
<feature type="transmembrane region" description="Helical" evidence="1">
    <location>
        <begin position="39"/>
        <end position="58"/>
    </location>
</feature>
<accession>A0A2K1ITJ1</accession>
<reference evidence="2 4" key="1">
    <citation type="journal article" date="2008" name="Science">
        <title>The Physcomitrella genome reveals evolutionary insights into the conquest of land by plants.</title>
        <authorList>
            <person name="Rensing S."/>
            <person name="Lang D."/>
            <person name="Zimmer A."/>
            <person name="Terry A."/>
            <person name="Salamov A."/>
            <person name="Shapiro H."/>
            <person name="Nishiyama T."/>
            <person name="Perroud P.-F."/>
            <person name="Lindquist E."/>
            <person name="Kamisugi Y."/>
            <person name="Tanahashi T."/>
            <person name="Sakakibara K."/>
            <person name="Fujita T."/>
            <person name="Oishi K."/>
            <person name="Shin-I T."/>
            <person name="Kuroki Y."/>
            <person name="Toyoda A."/>
            <person name="Suzuki Y."/>
            <person name="Hashimoto A."/>
            <person name="Yamaguchi K."/>
            <person name="Sugano A."/>
            <person name="Kohara Y."/>
            <person name="Fujiyama A."/>
            <person name="Anterola A."/>
            <person name="Aoki S."/>
            <person name="Ashton N."/>
            <person name="Barbazuk W.B."/>
            <person name="Barker E."/>
            <person name="Bennetzen J."/>
            <person name="Bezanilla M."/>
            <person name="Blankenship R."/>
            <person name="Cho S.H."/>
            <person name="Dutcher S."/>
            <person name="Estelle M."/>
            <person name="Fawcett J.A."/>
            <person name="Gundlach H."/>
            <person name="Hanada K."/>
            <person name="Heyl A."/>
            <person name="Hicks K.A."/>
            <person name="Hugh J."/>
            <person name="Lohr M."/>
            <person name="Mayer K."/>
            <person name="Melkozernov A."/>
            <person name="Murata T."/>
            <person name="Nelson D."/>
            <person name="Pils B."/>
            <person name="Prigge M."/>
            <person name="Reiss B."/>
            <person name="Renner T."/>
            <person name="Rombauts S."/>
            <person name="Rushton P."/>
            <person name="Sanderfoot A."/>
            <person name="Schween G."/>
            <person name="Shiu S.-H."/>
            <person name="Stueber K."/>
            <person name="Theodoulou F.L."/>
            <person name="Tu H."/>
            <person name="Van de Peer Y."/>
            <person name="Verrier P.J."/>
            <person name="Waters E."/>
            <person name="Wood A."/>
            <person name="Yang L."/>
            <person name="Cove D."/>
            <person name="Cuming A."/>
            <person name="Hasebe M."/>
            <person name="Lucas S."/>
            <person name="Mishler D.B."/>
            <person name="Reski R."/>
            <person name="Grigoriev I."/>
            <person name="Quatrano R.S."/>
            <person name="Boore J.L."/>
        </authorList>
    </citation>
    <scope>NUCLEOTIDE SEQUENCE [LARGE SCALE GENOMIC DNA]</scope>
    <source>
        <strain evidence="3 4">cv. Gransden 2004</strain>
    </source>
</reference>
<dbReference type="InParanoid" id="A0A2K1ITJ1"/>
<keyword evidence="1" id="KW-1133">Transmembrane helix</keyword>
<reference evidence="2 4" key="2">
    <citation type="journal article" date="2018" name="Plant J.">
        <title>The Physcomitrella patens chromosome-scale assembly reveals moss genome structure and evolution.</title>
        <authorList>
            <person name="Lang D."/>
            <person name="Ullrich K.K."/>
            <person name="Murat F."/>
            <person name="Fuchs J."/>
            <person name="Jenkins J."/>
            <person name="Haas F.B."/>
            <person name="Piednoel M."/>
            <person name="Gundlach H."/>
            <person name="Van Bel M."/>
            <person name="Meyberg R."/>
            <person name="Vives C."/>
            <person name="Morata J."/>
            <person name="Symeonidi A."/>
            <person name="Hiss M."/>
            <person name="Muchero W."/>
            <person name="Kamisugi Y."/>
            <person name="Saleh O."/>
            <person name="Blanc G."/>
            <person name="Decker E.L."/>
            <person name="van Gessel N."/>
            <person name="Grimwood J."/>
            <person name="Hayes R.D."/>
            <person name="Graham S.W."/>
            <person name="Gunter L.E."/>
            <person name="McDaniel S.F."/>
            <person name="Hoernstein S.N.W."/>
            <person name="Larsson A."/>
            <person name="Li F.W."/>
            <person name="Perroud P.F."/>
            <person name="Phillips J."/>
            <person name="Ranjan P."/>
            <person name="Rokshar D.S."/>
            <person name="Rothfels C.J."/>
            <person name="Schneider L."/>
            <person name="Shu S."/>
            <person name="Stevenson D.W."/>
            <person name="Thummler F."/>
            <person name="Tillich M."/>
            <person name="Villarreal Aguilar J.C."/>
            <person name="Widiez T."/>
            <person name="Wong G.K."/>
            <person name="Wymore A."/>
            <person name="Zhang Y."/>
            <person name="Zimmer A.D."/>
            <person name="Quatrano R.S."/>
            <person name="Mayer K.F.X."/>
            <person name="Goodstein D."/>
            <person name="Casacuberta J.M."/>
            <person name="Vandepoele K."/>
            <person name="Reski R."/>
            <person name="Cuming A.C."/>
            <person name="Tuskan G.A."/>
            <person name="Maumus F."/>
            <person name="Salse J."/>
            <person name="Schmutz J."/>
            <person name="Rensing S.A."/>
        </authorList>
    </citation>
    <scope>NUCLEOTIDE SEQUENCE [LARGE SCALE GENOMIC DNA]</scope>
    <source>
        <strain evidence="3 4">cv. Gransden 2004</strain>
    </source>
</reference>
<keyword evidence="1" id="KW-0472">Membrane</keyword>
<evidence type="ECO:0000313" key="4">
    <source>
        <dbReference type="Proteomes" id="UP000006727"/>
    </source>
</evidence>
<dbReference type="EnsemblPlants" id="Pp3c20_1261V3.1">
    <property type="protein sequence ID" value="PAC:32945257.CDS.1"/>
    <property type="gene ID" value="Pp3c20_1261"/>
</dbReference>
<gene>
    <name evidence="2" type="ORF">PHYPA_024534</name>
</gene>
<reference evidence="3" key="3">
    <citation type="submission" date="2020-12" db="UniProtKB">
        <authorList>
            <consortium name="EnsemblPlants"/>
        </authorList>
    </citation>
    <scope>IDENTIFICATION</scope>
</reference>